<dbReference type="SUPFAM" id="SSF55874">
    <property type="entry name" value="ATPase domain of HSP90 chaperone/DNA topoisomerase II/histidine kinase"/>
    <property type="match status" value="1"/>
</dbReference>
<feature type="domain" description="PAS" evidence="11">
    <location>
        <begin position="31"/>
        <end position="70"/>
    </location>
</feature>
<dbReference type="Gene3D" id="3.30.450.20">
    <property type="entry name" value="PAS domain"/>
    <property type="match status" value="1"/>
</dbReference>
<dbReference type="RefSeq" id="WP_244988878.1">
    <property type="nucleotide sequence ID" value="NZ_BORC01000001.1"/>
</dbReference>
<evidence type="ECO:0000259" key="12">
    <source>
        <dbReference type="PROSITE" id="PS50113"/>
    </source>
</evidence>
<feature type="coiled-coil region" evidence="9">
    <location>
        <begin position="128"/>
        <end position="156"/>
    </location>
</feature>
<dbReference type="PANTHER" id="PTHR24421:SF10">
    <property type="entry name" value="NITRATE_NITRITE SENSOR PROTEIN NARQ"/>
    <property type="match status" value="1"/>
</dbReference>
<dbReference type="CDD" id="cd16917">
    <property type="entry name" value="HATPase_UhpB-NarQ-NarX-like"/>
    <property type="match status" value="1"/>
</dbReference>
<dbReference type="CDD" id="cd00130">
    <property type="entry name" value="PAS"/>
    <property type="match status" value="1"/>
</dbReference>
<dbReference type="InterPro" id="IPR003594">
    <property type="entry name" value="HATPase_dom"/>
</dbReference>
<keyword evidence="6" id="KW-0418">Kinase</keyword>
<dbReference type="InterPro" id="IPR011712">
    <property type="entry name" value="Sig_transdc_His_kin_sub3_dim/P"/>
</dbReference>
<dbReference type="GO" id="GO:0046983">
    <property type="term" value="F:protein dimerization activity"/>
    <property type="evidence" value="ECO:0007669"/>
    <property type="project" value="InterPro"/>
</dbReference>
<dbReference type="SMART" id="SM00086">
    <property type="entry name" value="PAC"/>
    <property type="match status" value="1"/>
</dbReference>
<feature type="domain" description="PAC" evidence="12">
    <location>
        <begin position="85"/>
        <end position="137"/>
    </location>
</feature>
<keyword evidence="9" id="KW-0175">Coiled coil</keyword>
<dbReference type="PROSITE" id="PS50112">
    <property type="entry name" value="PAS"/>
    <property type="match status" value="1"/>
</dbReference>
<keyword evidence="8" id="KW-0902">Two-component regulatory system</keyword>
<dbReference type="Pfam" id="PF07730">
    <property type="entry name" value="HisKA_3"/>
    <property type="match status" value="1"/>
</dbReference>
<dbReference type="GO" id="GO:0005524">
    <property type="term" value="F:ATP binding"/>
    <property type="evidence" value="ECO:0007669"/>
    <property type="project" value="UniProtKB-KW"/>
</dbReference>
<evidence type="ECO:0000256" key="1">
    <source>
        <dbReference type="ARBA" id="ARBA00000085"/>
    </source>
</evidence>
<evidence type="ECO:0000313" key="14">
    <source>
        <dbReference type="Proteomes" id="UP000682111"/>
    </source>
</evidence>
<dbReference type="GO" id="GO:0000155">
    <property type="term" value="F:phosphorelay sensor kinase activity"/>
    <property type="evidence" value="ECO:0007669"/>
    <property type="project" value="InterPro"/>
</dbReference>
<keyword evidence="7" id="KW-0067">ATP-binding</keyword>
<evidence type="ECO:0000256" key="6">
    <source>
        <dbReference type="ARBA" id="ARBA00022777"/>
    </source>
</evidence>
<evidence type="ECO:0000256" key="9">
    <source>
        <dbReference type="SAM" id="Coils"/>
    </source>
</evidence>
<dbReference type="Gene3D" id="1.20.5.1930">
    <property type="match status" value="1"/>
</dbReference>
<protein>
    <recommendedName>
        <fullName evidence="2">histidine kinase</fullName>
        <ecNumber evidence="2">2.7.13.3</ecNumber>
    </recommendedName>
</protein>
<evidence type="ECO:0000256" key="5">
    <source>
        <dbReference type="ARBA" id="ARBA00022741"/>
    </source>
</evidence>
<dbReference type="Gene3D" id="3.30.565.10">
    <property type="entry name" value="Histidine kinase-like ATPase, C-terminal domain"/>
    <property type="match status" value="1"/>
</dbReference>
<dbReference type="InterPro" id="IPR005467">
    <property type="entry name" value="His_kinase_dom"/>
</dbReference>
<dbReference type="InterPro" id="IPR035965">
    <property type="entry name" value="PAS-like_dom_sf"/>
</dbReference>
<gene>
    <name evidence="13" type="ORF">J27TS8_10480</name>
</gene>
<evidence type="ECO:0000256" key="2">
    <source>
        <dbReference type="ARBA" id="ARBA00012438"/>
    </source>
</evidence>
<evidence type="ECO:0000259" key="10">
    <source>
        <dbReference type="PROSITE" id="PS50109"/>
    </source>
</evidence>
<name>A0A920BSG2_9BACI</name>
<dbReference type="Pfam" id="PF13426">
    <property type="entry name" value="PAS_9"/>
    <property type="match status" value="1"/>
</dbReference>
<organism evidence="13 14">
    <name type="scientific">Robertmurraya siralis</name>
    <dbReference type="NCBI Taxonomy" id="77777"/>
    <lineage>
        <taxon>Bacteria</taxon>
        <taxon>Bacillati</taxon>
        <taxon>Bacillota</taxon>
        <taxon>Bacilli</taxon>
        <taxon>Bacillales</taxon>
        <taxon>Bacillaceae</taxon>
        <taxon>Robertmurraya</taxon>
    </lineage>
</organism>
<keyword evidence="3" id="KW-0597">Phosphoprotein</keyword>
<evidence type="ECO:0000259" key="11">
    <source>
        <dbReference type="PROSITE" id="PS50112"/>
    </source>
</evidence>
<reference evidence="13" key="1">
    <citation type="submission" date="2021-03" db="EMBL/GenBank/DDBJ databases">
        <title>Antimicrobial resistance genes in bacteria isolated from Japanese honey, and their potential for conferring macrolide and lincosamide resistance in the American foulbrood pathogen Paenibacillus larvae.</title>
        <authorList>
            <person name="Okamoto M."/>
            <person name="Kumagai M."/>
            <person name="Kanamori H."/>
            <person name="Takamatsu D."/>
        </authorList>
    </citation>
    <scope>NUCLEOTIDE SEQUENCE</scope>
    <source>
        <strain evidence="13">J27TS8</strain>
    </source>
</reference>
<sequence length="337" mass="39570">MNIDSNFSQPFKELLDLKYALDESAIVAYTDQRGIIQYVNDKFCEISAYSREELIGKDHRIVNSQFHSKEFFREMWRTISSGKVWKGEIRNKAKTGNYYWVDTTIVPFLNEHGRPYQYLAIRYEITKRMKIEEELKKMMTRLIDVQEDERKKLSRELHDGIGQNLYSHLITINLLQSELNHPLIDQLRDEAAELIEEIRKISWELRPSVLDDLGLIPAIRSYLVRYSKHYGIDVELDCHLNRRIPSNKEVAIYRIIQEALTNTRKYAETEKAIVTIRELDNSIRVLVEDFGKGFEQDKVQRGVGLFSMEERARAVNGMLQIYSEVEKGTKVVFEVPI</sequence>
<dbReference type="PROSITE" id="PS50109">
    <property type="entry name" value="HIS_KIN"/>
    <property type="match status" value="1"/>
</dbReference>
<keyword evidence="5" id="KW-0547">Nucleotide-binding</keyword>
<dbReference type="PANTHER" id="PTHR24421">
    <property type="entry name" value="NITRATE/NITRITE SENSOR PROTEIN NARX-RELATED"/>
    <property type="match status" value="1"/>
</dbReference>
<dbReference type="SUPFAM" id="SSF55785">
    <property type="entry name" value="PYP-like sensor domain (PAS domain)"/>
    <property type="match status" value="1"/>
</dbReference>
<evidence type="ECO:0000313" key="13">
    <source>
        <dbReference type="EMBL" id="GIN61055.1"/>
    </source>
</evidence>
<dbReference type="InterPro" id="IPR000014">
    <property type="entry name" value="PAS"/>
</dbReference>
<dbReference type="PROSITE" id="PS50113">
    <property type="entry name" value="PAC"/>
    <property type="match status" value="1"/>
</dbReference>
<comment type="catalytic activity">
    <reaction evidence="1">
        <text>ATP + protein L-histidine = ADP + protein N-phospho-L-histidine.</text>
        <dbReference type="EC" id="2.7.13.3"/>
    </reaction>
</comment>
<accession>A0A920BSG2</accession>
<dbReference type="Pfam" id="PF02518">
    <property type="entry name" value="HATPase_c"/>
    <property type="match status" value="1"/>
</dbReference>
<dbReference type="AlphaFoldDB" id="A0A920BSG2"/>
<dbReference type="InterPro" id="IPR036890">
    <property type="entry name" value="HATPase_C_sf"/>
</dbReference>
<dbReference type="Proteomes" id="UP000682111">
    <property type="component" value="Unassembled WGS sequence"/>
</dbReference>
<keyword evidence="4" id="KW-0808">Transferase</keyword>
<dbReference type="EC" id="2.7.13.3" evidence="2"/>
<dbReference type="InterPro" id="IPR050482">
    <property type="entry name" value="Sensor_HK_TwoCompSys"/>
</dbReference>
<dbReference type="GO" id="GO:0016020">
    <property type="term" value="C:membrane"/>
    <property type="evidence" value="ECO:0007669"/>
    <property type="project" value="InterPro"/>
</dbReference>
<comment type="caution">
    <text evidence="13">The sequence shown here is derived from an EMBL/GenBank/DDBJ whole genome shotgun (WGS) entry which is preliminary data.</text>
</comment>
<feature type="domain" description="Histidine kinase" evidence="10">
    <location>
        <begin position="160"/>
        <end position="337"/>
    </location>
</feature>
<dbReference type="EMBL" id="BORC01000001">
    <property type="protein sequence ID" value="GIN61055.1"/>
    <property type="molecule type" value="Genomic_DNA"/>
</dbReference>
<keyword evidence="14" id="KW-1185">Reference proteome</keyword>
<dbReference type="InterPro" id="IPR000700">
    <property type="entry name" value="PAS-assoc_C"/>
</dbReference>
<proteinExistence type="predicted"/>
<dbReference type="InterPro" id="IPR001610">
    <property type="entry name" value="PAC"/>
</dbReference>
<evidence type="ECO:0000256" key="3">
    <source>
        <dbReference type="ARBA" id="ARBA00022553"/>
    </source>
</evidence>
<evidence type="ECO:0000256" key="7">
    <source>
        <dbReference type="ARBA" id="ARBA00022840"/>
    </source>
</evidence>
<evidence type="ECO:0000256" key="4">
    <source>
        <dbReference type="ARBA" id="ARBA00022679"/>
    </source>
</evidence>
<dbReference type="SMART" id="SM00387">
    <property type="entry name" value="HATPase_c"/>
    <property type="match status" value="1"/>
</dbReference>
<evidence type="ECO:0000256" key="8">
    <source>
        <dbReference type="ARBA" id="ARBA00023012"/>
    </source>
</evidence>
<dbReference type="NCBIfam" id="TIGR00229">
    <property type="entry name" value="sensory_box"/>
    <property type="match status" value="1"/>
</dbReference>